<dbReference type="SUPFAM" id="SSF102735">
    <property type="entry name" value="Trigger factor ribosome-binding domain"/>
    <property type="match status" value="1"/>
</dbReference>
<dbReference type="InterPro" id="IPR005215">
    <property type="entry name" value="Trig_fac"/>
</dbReference>
<gene>
    <name evidence="2" type="primary">tig</name>
    <name evidence="2" type="ORF">DWB61_01995</name>
</gene>
<dbReference type="GO" id="GO:0043335">
    <property type="term" value="P:protein unfolding"/>
    <property type="evidence" value="ECO:0007669"/>
    <property type="project" value="TreeGrafter"/>
</dbReference>
<sequence>MNITRTNTDDLNAVIKLQLVKEDYASQVDSVLKEHRRKASIDGFRPGKVPMGLIKKMYGTPVLADEVNKILGRELYKFIEENKLDILGEPLPSETEQKDINWEKDTEFEFAFDIALAPEYTLSLSKRDKINFFKIAVDEKMIQNGVDMHARRFGSNEDAEVVEDKEILKGNFAQLDAEGNLVEEGIVSEDVAISLEYMKDEESKAKFVGANVNQIITFNPAKAFPNRSDLASMLGVAPEMAETLESDFQYTITNISKFVPAEMNQELFDKVFGEGKVASEEEFRNQIKADIEAQLVNDSDYKFLIDSKEKLVKKAKIELPIAFLKRWIIATNKEMTAEQVESDFENYSDDIRWQLIKDKLVKENDLKVSEEEVVEFAKKQALMQFQQYGMMEVPEEYLMNYAKQMLENKDEARKIWDRKLDDKVIEYLKNTIKVEDKEVSTEEFNKMFE</sequence>
<dbReference type="Gene3D" id="3.30.70.1050">
    <property type="entry name" value="Trigger factor ribosome-binding domain"/>
    <property type="match status" value="1"/>
</dbReference>
<dbReference type="InterPro" id="IPR008881">
    <property type="entry name" value="Trigger_fac_ribosome-bd_bac"/>
</dbReference>
<dbReference type="Pfam" id="PF05697">
    <property type="entry name" value="Trigger_N"/>
    <property type="match status" value="1"/>
</dbReference>
<dbReference type="GO" id="GO:0043022">
    <property type="term" value="F:ribosome binding"/>
    <property type="evidence" value="ECO:0007669"/>
    <property type="project" value="TreeGrafter"/>
</dbReference>
<dbReference type="SUPFAM" id="SSF109998">
    <property type="entry name" value="Triger factor/SurA peptide-binding domain-like"/>
    <property type="match status" value="1"/>
</dbReference>
<comment type="caution">
    <text evidence="2">The sequence shown here is derived from an EMBL/GenBank/DDBJ whole genome shotgun (WGS) entry which is preliminary data.</text>
</comment>
<keyword evidence="3" id="KW-1185">Reference proteome</keyword>
<name>A0A425Y900_9BACT</name>
<dbReference type="EC" id="5.2.1.8" evidence="2"/>
<dbReference type="PIRSF" id="PIRSF003095">
    <property type="entry name" value="Trigger_factor"/>
    <property type="match status" value="1"/>
</dbReference>
<dbReference type="Gene3D" id="1.10.3120.10">
    <property type="entry name" value="Trigger factor, C-terminal domain"/>
    <property type="match status" value="1"/>
</dbReference>
<dbReference type="GO" id="GO:0051083">
    <property type="term" value="P:'de novo' cotranslational protein folding"/>
    <property type="evidence" value="ECO:0007669"/>
    <property type="project" value="TreeGrafter"/>
</dbReference>
<keyword evidence="2" id="KW-0413">Isomerase</keyword>
<dbReference type="InterPro" id="IPR027304">
    <property type="entry name" value="Trigger_fact/SurA_dom_sf"/>
</dbReference>
<dbReference type="GO" id="GO:0044183">
    <property type="term" value="F:protein folding chaperone"/>
    <property type="evidence" value="ECO:0007669"/>
    <property type="project" value="TreeGrafter"/>
</dbReference>
<protein>
    <submittedName>
        <fullName evidence="2">Trigger factor</fullName>
        <ecNumber evidence="2">5.2.1.8</ecNumber>
    </submittedName>
</protein>
<dbReference type="OrthoDB" id="9767721at2"/>
<dbReference type="GO" id="GO:0003755">
    <property type="term" value="F:peptidyl-prolyl cis-trans isomerase activity"/>
    <property type="evidence" value="ECO:0007669"/>
    <property type="project" value="UniProtKB-EC"/>
</dbReference>
<dbReference type="InterPro" id="IPR037041">
    <property type="entry name" value="Trigger_fac_C_sf"/>
</dbReference>
<dbReference type="EMBL" id="QQWG01000001">
    <property type="protein sequence ID" value="RRG24804.1"/>
    <property type="molecule type" value="Genomic_DNA"/>
</dbReference>
<dbReference type="PANTHER" id="PTHR30560:SF3">
    <property type="entry name" value="TRIGGER FACTOR-LIKE PROTEIN TIG, CHLOROPLASTIC"/>
    <property type="match status" value="1"/>
</dbReference>
<evidence type="ECO:0000259" key="1">
    <source>
        <dbReference type="Pfam" id="PF05697"/>
    </source>
</evidence>
<feature type="domain" description="Trigger factor ribosome-binding bacterial" evidence="1">
    <location>
        <begin position="1"/>
        <end position="146"/>
    </location>
</feature>
<dbReference type="PANTHER" id="PTHR30560">
    <property type="entry name" value="TRIGGER FACTOR CHAPERONE AND PEPTIDYL-PROLYL CIS/TRANS ISOMERASE"/>
    <property type="match status" value="1"/>
</dbReference>
<dbReference type="GO" id="GO:0015031">
    <property type="term" value="P:protein transport"/>
    <property type="evidence" value="ECO:0007669"/>
    <property type="project" value="InterPro"/>
</dbReference>
<evidence type="ECO:0000313" key="2">
    <source>
        <dbReference type="EMBL" id="RRG24804.1"/>
    </source>
</evidence>
<evidence type="ECO:0000313" key="3">
    <source>
        <dbReference type="Proteomes" id="UP000285794"/>
    </source>
</evidence>
<dbReference type="Proteomes" id="UP000285794">
    <property type="component" value="Unassembled WGS sequence"/>
</dbReference>
<proteinExistence type="predicted"/>
<dbReference type="InterPro" id="IPR036611">
    <property type="entry name" value="Trigger_fac_ribosome-bd_sf"/>
</dbReference>
<dbReference type="RefSeq" id="WP_125029215.1">
    <property type="nucleotide sequence ID" value="NZ_JAPXVP010000001.1"/>
</dbReference>
<accession>A0A425Y900</accession>
<dbReference type="NCBIfam" id="TIGR00115">
    <property type="entry name" value="tig"/>
    <property type="match status" value="1"/>
</dbReference>
<organism evidence="2 3">
    <name type="scientific">Ancylomarina euxinus</name>
    <dbReference type="NCBI Taxonomy" id="2283627"/>
    <lineage>
        <taxon>Bacteria</taxon>
        <taxon>Pseudomonadati</taxon>
        <taxon>Bacteroidota</taxon>
        <taxon>Bacteroidia</taxon>
        <taxon>Marinilabiliales</taxon>
        <taxon>Marinifilaceae</taxon>
        <taxon>Ancylomarina</taxon>
    </lineage>
</organism>
<reference evidence="2 3" key="1">
    <citation type="submission" date="2018-07" db="EMBL/GenBank/DDBJ databases">
        <title>Draft genome sequence of Ancylomarina sp. M1P.</title>
        <authorList>
            <person name="Yadav S."/>
            <person name="Villanueva L."/>
            <person name="Damste J.S.S."/>
        </authorList>
    </citation>
    <scope>NUCLEOTIDE SEQUENCE [LARGE SCALE GENOMIC DNA]</scope>
    <source>
        <strain evidence="2 3">M1P</strain>
    </source>
</reference>
<dbReference type="AlphaFoldDB" id="A0A425Y900"/>